<dbReference type="GO" id="GO:0016020">
    <property type="term" value="C:membrane"/>
    <property type="evidence" value="ECO:0007669"/>
    <property type="project" value="UniProtKB-SubCell"/>
</dbReference>
<comment type="similarity">
    <text evidence="2">Belongs to the oligopeptide OPT transporter family.</text>
</comment>
<keyword evidence="4 9" id="KW-0812">Transmembrane</keyword>
<feature type="transmembrane region" description="Helical" evidence="9">
    <location>
        <begin position="133"/>
        <end position="154"/>
    </location>
</feature>
<feature type="transmembrane region" description="Helical" evidence="9">
    <location>
        <begin position="96"/>
        <end position="121"/>
    </location>
</feature>
<dbReference type="InterPro" id="IPR004648">
    <property type="entry name" value="Oligpept_transpt"/>
</dbReference>
<feature type="transmembrane region" description="Helical" evidence="9">
    <location>
        <begin position="486"/>
        <end position="506"/>
    </location>
</feature>
<dbReference type="GO" id="GO:0035673">
    <property type="term" value="F:oligopeptide transmembrane transporter activity"/>
    <property type="evidence" value="ECO:0007669"/>
    <property type="project" value="InterPro"/>
</dbReference>
<accession>A0A4Z0A3C6</accession>
<evidence type="ECO:0000313" key="10">
    <source>
        <dbReference type="EMBL" id="TFY80731.1"/>
    </source>
</evidence>
<dbReference type="Pfam" id="PF03169">
    <property type="entry name" value="OPT"/>
    <property type="match status" value="2"/>
</dbReference>
<feature type="transmembrane region" description="Helical" evidence="9">
    <location>
        <begin position="166"/>
        <end position="187"/>
    </location>
</feature>
<dbReference type="NCBIfam" id="TIGR00728">
    <property type="entry name" value="OPT_sfam"/>
    <property type="match status" value="1"/>
</dbReference>
<keyword evidence="5" id="KW-0571">Peptide transport</keyword>
<feature type="transmembrane region" description="Helical" evidence="9">
    <location>
        <begin position="345"/>
        <end position="373"/>
    </location>
</feature>
<dbReference type="AlphaFoldDB" id="A0A4Z0A3C6"/>
<feature type="transmembrane region" description="Helical" evidence="9">
    <location>
        <begin position="246"/>
        <end position="267"/>
    </location>
</feature>
<organism evidence="10 11">
    <name type="scientific">Hericium alpestre</name>
    <dbReference type="NCBI Taxonomy" id="135208"/>
    <lineage>
        <taxon>Eukaryota</taxon>
        <taxon>Fungi</taxon>
        <taxon>Dikarya</taxon>
        <taxon>Basidiomycota</taxon>
        <taxon>Agaricomycotina</taxon>
        <taxon>Agaricomycetes</taxon>
        <taxon>Russulales</taxon>
        <taxon>Hericiaceae</taxon>
        <taxon>Hericium</taxon>
    </lineage>
</organism>
<dbReference type="Proteomes" id="UP000298061">
    <property type="component" value="Unassembled WGS sequence"/>
</dbReference>
<gene>
    <name evidence="10" type="ORF">EWM64_g3281</name>
</gene>
<proteinExistence type="inferred from homology"/>
<evidence type="ECO:0000313" key="11">
    <source>
        <dbReference type="Proteomes" id="UP000298061"/>
    </source>
</evidence>
<evidence type="ECO:0000256" key="7">
    <source>
        <dbReference type="ARBA" id="ARBA00022989"/>
    </source>
</evidence>
<dbReference type="OrthoDB" id="9986677at2759"/>
<feature type="transmembrane region" description="Helical" evidence="9">
    <location>
        <begin position="279"/>
        <end position="299"/>
    </location>
</feature>
<keyword evidence="3" id="KW-0813">Transport</keyword>
<feature type="transmembrane region" description="Helical" evidence="9">
    <location>
        <begin position="431"/>
        <end position="451"/>
    </location>
</feature>
<reference evidence="10 11" key="1">
    <citation type="submission" date="2019-02" db="EMBL/GenBank/DDBJ databases">
        <title>Genome sequencing of the rare red list fungi Hericium alpestre (H. flagellum).</title>
        <authorList>
            <person name="Buettner E."/>
            <person name="Kellner H."/>
        </authorList>
    </citation>
    <scope>NUCLEOTIDE SEQUENCE [LARGE SCALE GENOMIC DNA]</scope>
    <source>
        <strain evidence="10 11">DSM 108284</strain>
    </source>
</reference>
<keyword evidence="8 9" id="KW-0472">Membrane</keyword>
<evidence type="ECO:0000256" key="9">
    <source>
        <dbReference type="SAM" id="Phobius"/>
    </source>
</evidence>
<evidence type="ECO:0000256" key="3">
    <source>
        <dbReference type="ARBA" id="ARBA00022448"/>
    </source>
</evidence>
<name>A0A4Z0A3C6_9AGAM</name>
<dbReference type="EMBL" id="SFCI01000296">
    <property type="protein sequence ID" value="TFY80731.1"/>
    <property type="molecule type" value="Genomic_DNA"/>
</dbReference>
<evidence type="ECO:0008006" key="12">
    <source>
        <dbReference type="Google" id="ProtNLM"/>
    </source>
</evidence>
<feature type="transmembrane region" description="Helical" evidence="9">
    <location>
        <begin position="637"/>
        <end position="654"/>
    </location>
</feature>
<feature type="transmembrane region" description="Helical" evidence="9">
    <location>
        <begin position="666"/>
        <end position="686"/>
    </location>
</feature>
<dbReference type="InterPro" id="IPR004813">
    <property type="entry name" value="OPT"/>
</dbReference>
<sequence>MGGDRERSAPYQTVSIVEKGAVFDDPNIDLASTTSQEWEDESPYPEVRAAVSNTDDMFMPADTFRAWTIGMLWAILIPGLNQFLSFRYPAITVGSLVAQLLSYPLGCTWARFMPLITIFGVPLNPGPFSVKEHVVITVMATVGSTSAYATDILAVQQQYYGQQWSFGFQWLLVISTQLFGFSLGGVVKRFLVSPPSMIWPANLVACALFNTLHSQQYPGFGQHGISRERFFLLHGFGPMMKLNQLFGYNSGLGMSIITFDWNNIAYIGSPLATPWWAEANVTAGFVIFFWVLTPIIYYTNTWHSQYTPMSSRHPFDNTGSAYNISRILTPDLTLDLQKYKEYSPLFLSATFAIAYGMNFASITATLVHSVLYFRKLIWTQARRSLHEQPDVHARLMARYPSVPEWWYICIFVCVFMMSAITVEVWPTQMPIWGLFLAIAIAGFYIVPLGMIQAITNQQIGLNVITELVAGYVLPGKPLAMMLFKTYGYIVSIAVAVVALLGVGLMVGGHADDDAGAAVYVGHETRTLYESAAEDNVLVSGKRSFVSQTEINANGVQIIASVVAGTVQLAVQTWMFGHIDNVCAPDQKDHFVCANVETFYVASIVFGVIGPQRQFSSGQVYHVPVILSGTDWIPPATAVNYIPWAIVGFIFNYIIRKRHFGWWAKYNYVLSAALDCGTAIGTLLVFFCLQYPQHGAIGKDTIQRWWGNTVYNNTADALGSPLRTVTEDRKFFGPKIW</sequence>
<evidence type="ECO:0000256" key="2">
    <source>
        <dbReference type="ARBA" id="ARBA00008807"/>
    </source>
</evidence>
<evidence type="ECO:0000256" key="8">
    <source>
        <dbReference type="ARBA" id="ARBA00023136"/>
    </source>
</evidence>
<keyword evidence="6" id="KW-0653">Protein transport</keyword>
<comment type="caution">
    <text evidence="10">The sequence shown here is derived from an EMBL/GenBank/DDBJ whole genome shotgun (WGS) entry which is preliminary data.</text>
</comment>
<dbReference type="PANTHER" id="PTHR22601">
    <property type="entry name" value="ISP4 LIKE PROTEIN"/>
    <property type="match status" value="1"/>
</dbReference>
<dbReference type="GO" id="GO:0015031">
    <property type="term" value="P:protein transport"/>
    <property type="evidence" value="ECO:0007669"/>
    <property type="project" value="UniProtKB-KW"/>
</dbReference>
<keyword evidence="11" id="KW-1185">Reference proteome</keyword>
<evidence type="ECO:0000256" key="4">
    <source>
        <dbReference type="ARBA" id="ARBA00022692"/>
    </source>
</evidence>
<keyword evidence="7 9" id="KW-1133">Transmembrane helix</keyword>
<protein>
    <recommendedName>
        <fullName evidence="12">OPT family small oligopeptide transporter</fullName>
    </recommendedName>
</protein>
<feature type="transmembrane region" description="Helical" evidence="9">
    <location>
        <begin position="64"/>
        <end position="84"/>
    </location>
</feature>
<comment type="subcellular location">
    <subcellularLocation>
        <location evidence="1">Membrane</location>
        <topology evidence="1">Multi-pass membrane protein</topology>
    </subcellularLocation>
</comment>
<evidence type="ECO:0000256" key="5">
    <source>
        <dbReference type="ARBA" id="ARBA00022856"/>
    </source>
</evidence>
<evidence type="ECO:0000256" key="1">
    <source>
        <dbReference type="ARBA" id="ARBA00004141"/>
    </source>
</evidence>
<evidence type="ECO:0000256" key="6">
    <source>
        <dbReference type="ARBA" id="ARBA00022927"/>
    </source>
</evidence>
<feature type="transmembrane region" description="Helical" evidence="9">
    <location>
        <begin position="405"/>
        <end position="425"/>
    </location>
</feature>